<proteinExistence type="predicted"/>
<comment type="caution">
    <text evidence="1">The sequence shown here is derived from an EMBL/GenBank/DDBJ whole genome shotgun (WGS) entry which is preliminary data.</text>
</comment>
<evidence type="ECO:0000313" key="2">
    <source>
        <dbReference type="Proteomes" id="UP001140096"/>
    </source>
</evidence>
<organism evidence="1 2">
    <name type="scientific">Coemansia furcata</name>
    <dbReference type="NCBI Taxonomy" id="417177"/>
    <lineage>
        <taxon>Eukaryota</taxon>
        <taxon>Fungi</taxon>
        <taxon>Fungi incertae sedis</taxon>
        <taxon>Zoopagomycota</taxon>
        <taxon>Kickxellomycotina</taxon>
        <taxon>Kickxellomycetes</taxon>
        <taxon>Kickxellales</taxon>
        <taxon>Kickxellaceae</taxon>
        <taxon>Coemansia</taxon>
    </lineage>
</organism>
<accession>A0ACC1KUC8</accession>
<protein>
    <submittedName>
        <fullName evidence="1">Uncharacterized protein</fullName>
    </submittedName>
</protein>
<sequence>RTSALTRPKIPRISTGAHRAQSPALTATATTTATATATTTAVGKFIWAPGSTNNHSAAPLVPALDTQSSSTTKKIMALAMPPPSQVYLCKLCYAEHTNIHSARNHMCDDHSLNLSTADTWGYVSVTNAL</sequence>
<dbReference type="Proteomes" id="UP001140096">
    <property type="component" value="Unassembled WGS sequence"/>
</dbReference>
<gene>
    <name evidence="1" type="ORF">H4S07_006644</name>
</gene>
<keyword evidence="2" id="KW-1185">Reference proteome</keyword>
<reference evidence="1" key="1">
    <citation type="submission" date="2022-07" db="EMBL/GenBank/DDBJ databases">
        <title>Phylogenomic reconstructions and comparative analyses of Kickxellomycotina fungi.</title>
        <authorList>
            <person name="Reynolds N.K."/>
            <person name="Stajich J.E."/>
            <person name="Barry K."/>
            <person name="Grigoriev I.V."/>
            <person name="Crous P."/>
            <person name="Smith M.E."/>
        </authorList>
    </citation>
    <scope>NUCLEOTIDE SEQUENCE</scope>
    <source>
        <strain evidence="1">CBS 102833</strain>
    </source>
</reference>
<feature type="non-terminal residue" evidence="1">
    <location>
        <position position="1"/>
    </location>
</feature>
<dbReference type="EMBL" id="JANBUP010004107">
    <property type="protein sequence ID" value="KAJ2794851.1"/>
    <property type="molecule type" value="Genomic_DNA"/>
</dbReference>
<evidence type="ECO:0000313" key="1">
    <source>
        <dbReference type="EMBL" id="KAJ2794851.1"/>
    </source>
</evidence>
<name>A0ACC1KUC8_9FUNG</name>